<accession>A7IWN7</accession>
<evidence type="ECO:0000313" key="1">
    <source>
        <dbReference type="EMBL" id="ABT14761.1"/>
    </source>
</evidence>
<gene>
    <name evidence="1" type="primary">b362L</name>
    <name evidence="1" type="ORF">NY2A_b362L</name>
</gene>
<dbReference type="RefSeq" id="YP_001497558.1">
    <property type="nucleotide sequence ID" value="NC_009898.1"/>
</dbReference>
<dbReference type="GeneID" id="5659175"/>
<reference evidence="1 2" key="1">
    <citation type="journal article" date="2007" name="Virology">
        <title>Sequence and annotation of the 369-kb NY-2A and the 345-kb AR158 viruses that infect Chlorella NC64A.</title>
        <authorList>
            <person name="Fitzgerald L.A."/>
            <person name="Graves M.V."/>
            <person name="Li X."/>
            <person name="Feldblyum T."/>
            <person name="Nierman W.C."/>
            <person name="Van Etten J.L."/>
        </authorList>
    </citation>
    <scope>NUCLEOTIDE SEQUENCE [LARGE SCALE GENOMIC DNA]</scope>
    <source>
        <strain evidence="1 2">NY-2A</strain>
    </source>
</reference>
<proteinExistence type="predicted"/>
<keyword evidence="2" id="KW-1185">Reference proteome</keyword>
<name>A7IWN7_PBCVN</name>
<protein>
    <submittedName>
        <fullName evidence="1">Uncharacterized protein b362L</fullName>
    </submittedName>
</protein>
<dbReference type="EMBL" id="DQ491002">
    <property type="protein sequence ID" value="ABT14761.1"/>
    <property type="molecule type" value="Genomic_DNA"/>
</dbReference>
<sequence>MSLSRESTNAKSAFEVVSPVPSSSFFLRGEYAFSGFFCFDLSVSTRILHTSFIIAERLPNESSNINLNGR</sequence>
<organism evidence="1 2">
    <name type="scientific">Paramecium bursaria Chlorella virus NY2A</name>
    <name type="common">PBCV-NY2A</name>
    <dbReference type="NCBI Taxonomy" id="46021"/>
    <lineage>
        <taxon>Viruses</taxon>
        <taxon>Varidnaviria</taxon>
        <taxon>Bamfordvirae</taxon>
        <taxon>Nucleocytoviricota</taxon>
        <taxon>Megaviricetes</taxon>
        <taxon>Algavirales</taxon>
        <taxon>Phycodnaviridae</taxon>
        <taxon>Chlorovirus</taxon>
        <taxon>Chlorovirus americanus</taxon>
    </lineage>
</organism>
<dbReference type="Proteomes" id="UP000202419">
    <property type="component" value="Segment"/>
</dbReference>
<dbReference type="KEGG" id="vg:5659175"/>
<organismHost>
    <name type="scientific">Chlorella</name>
    <dbReference type="NCBI Taxonomy" id="3071"/>
</organismHost>
<evidence type="ECO:0000313" key="2">
    <source>
        <dbReference type="Proteomes" id="UP000202419"/>
    </source>
</evidence>